<dbReference type="PROSITE" id="PS50048">
    <property type="entry name" value="ZN2_CY6_FUNGAL_2"/>
    <property type="match status" value="1"/>
</dbReference>
<evidence type="ECO:0000256" key="1">
    <source>
        <dbReference type="ARBA" id="ARBA00023242"/>
    </source>
</evidence>
<name>A0A2P5HEK9_DIAHE</name>
<dbReference type="SUPFAM" id="SSF57701">
    <property type="entry name" value="Zn2/Cys6 DNA-binding domain"/>
    <property type="match status" value="1"/>
</dbReference>
<keyword evidence="1" id="KW-0539">Nucleus</keyword>
<dbReference type="Proteomes" id="UP000094444">
    <property type="component" value="Unassembled WGS sequence"/>
</dbReference>
<dbReference type="InParanoid" id="A0A2P5HEK9"/>
<gene>
    <name evidence="3" type="ORF">DHEL01_v212915</name>
</gene>
<evidence type="ECO:0000313" key="4">
    <source>
        <dbReference type="Proteomes" id="UP000094444"/>
    </source>
</evidence>
<evidence type="ECO:0000259" key="2">
    <source>
        <dbReference type="PROSITE" id="PS50048"/>
    </source>
</evidence>
<dbReference type="InterPro" id="IPR053175">
    <property type="entry name" value="DHMBA_Reg_Transcription_Factor"/>
</dbReference>
<dbReference type="CDD" id="cd00067">
    <property type="entry name" value="GAL4"/>
    <property type="match status" value="1"/>
</dbReference>
<dbReference type="InterPro" id="IPR036864">
    <property type="entry name" value="Zn2-C6_fun-type_DNA-bd_sf"/>
</dbReference>
<dbReference type="PROSITE" id="PS00463">
    <property type="entry name" value="ZN2_CY6_FUNGAL_1"/>
    <property type="match status" value="1"/>
</dbReference>
<dbReference type="InterPro" id="IPR021858">
    <property type="entry name" value="Fun_TF"/>
</dbReference>
<dbReference type="GO" id="GO:0000981">
    <property type="term" value="F:DNA-binding transcription factor activity, RNA polymerase II-specific"/>
    <property type="evidence" value="ECO:0007669"/>
    <property type="project" value="InterPro"/>
</dbReference>
<proteinExistence type="predicted"/>
<dbReference type="Gene3D" id="4.10.240.10">
    <property type="entry name" value="Zn(2)-C6 fungal-type DNA-binding domain"/>
    <property type="match status" value="1"/>
</dbReference>
<evidence type="ECO:0000313" key="3">
    <source>
        <dbReference type="EMBL" id="POS68691.1"/>
    </source>
</evidence>
<dbReference type="OrthoDB" id="4491390at2759"/>
<comment type="caution">
    <text evidence="3">The sequence shown here is derived from an EMBL/GenBank/DDBJ whole genome shotgun (WGS) entry which is preliminary data.</text>
</comment>
<accession>A0A2P5HEK9</accession>
<dbReference type="AlphaFoldDB" id="A0A2P5HEK9"/>
<protein>
    <recommendedName>
        <fullName evidence="2">Zn(2)-C6 fungal-type domain-containing protein</fullName>
    </recommendedName>
</protein>
<dbReference type="GO" id="GO:0008270">
    <property type="term" value="F:zinc ion binding"/>
    <property type="evidence" value="ECO:0007669"/>
    <property type="project" value="InterPro"/>
</dbReference>
<dbReference type="EMBL" id="MAVT02003425">
    <property type="protein sequence ID" value="POS68691.1"/>
    <property type="molecule type" value="Genomic_DNA"/>
</dbReference>
<keyword evidence="4" id="KW-1185">Reference proteome</keyword>
<reference evidence="3" key="1">
    <citation type="submission" date="2017-09" db="EMBL/GenBank/DDBJ databases">
        <title>Polyketide synthases of a Diaporthe helianthi virulent isolate.</title>
        <authorList>
            <person name="Baroncelli R."/>
        </authorList>
    </citation>
    <scope>NUCLEOTIDE SEQUENCE [LARGE SCALE GENOMIC DNA]</scope>
    <source>
        <strain evidence="3">7/96</strain>
    </source>
</reference>
<dbReference type="STRING" id="158607.A0A2P5HEK9"/>
<feature type="domain" description="Zn(2)-C6 fungal-type" evidence="2">
    <location>
        <begin position="10"/>
        <end position="38"/>
    </location>
</feature>
<dbReference type="SMART" id="SM00066">
    <property type="entry name" value="GAL4"/>
    <property type="match status" value="1"/>
</dbReference>
<sequence>MVNTGKPSGGCKLCRARRIKCDETKPFCLKCQKSKRQCPGYRDPFDGKIRDETQSTIRKFKRTRIVIEKEQVLKDQALLEQIKDDEGEDVKANAAEWKCGYFENRRGSDSGSSSTSITSSTSDNSWEMKHEDYFSSLVTPIEQQATCYLLSDYVLVSEMPGGRRGFYKFAYKILTKGDPSRCLLSAFKAVSFVALASRPNSHHLMIEAESHYSKALREVNKAIQDRAQVKSDQTLGAVLLLAFYETLASTRERLDEYVNHIKGAAQLVKMRGPKQQETDEGAEMFAMTRNQFLAIRSMSPATEHEDYTWLLRQHCGEPYVSRVATLTIACSEIRMKTDQLLPDGHRDPRKIQGVLELLRTAQAMQKKLSSLDQPQSAVWSVSTVIRDCLSLRDGADGPPGDVYTFHNLYTAMIYTIIWCSHIILTTCIFRCMAWLVAPDDWRVGEEYEAAVKATKQRIADIVAATPYCCSWNGCAAEYSDFPVGLTTPTSPVKGVAGLVIYRPAFTAMVSDYATPEQKKYLYGRMKFLADIVGIKQANILLKTRDESATPSRDIERDRART</sequence>
<organism evidence="3 4">
    <name type="scientific">Diaporthe helianthi</name>
    <dbReference type="NCBI Taxonomy" id="158607"/>
    <lineage>
        <taxon>Eukaryota</taxon>
        <taxon>Fungi</taxon>
        <taxon>Dikarya</taxon>
        <taxon>Ascomycota</taxon>
        <taxon>Pezizomycotina</taxon>
        <taxon>Sordariomycetes</taxon>
        <taxon>Sordariomycetidae</taxon>
        <taxon>Diaporthales</taxon>
        <taxon>Diaporthaceae</taxon>
        <taxon>Diaporthe</taxon>
    </lineage>
</organism>
<dbReference type="PANTHER" id="PTHR38791:SF13">
    <property type="entry name" value="ZN(2)-C6 FUNGAL-TYPE DOMAIN-CONTAINING PROTEIN"/>
    <property type="match status" value="1"/>
</dbReference>
<dbReference type="InterPro" id="IPR001138">
    <property type="entry name" value="Zn2Cys6_DnaBD"/>
</dbReference>
<dbReference type="PANTHER" id="PTHR38791">
    <property type="entry name" value="ZN(II)2CYS6 TRANSCRIPTION FACTOR (EUROFUNG)-RELATED-RELATED"/>
    <property type="match status" value="1"/>
</dbReference>
<dbReference type="Pfam" id="PF11951">
    <property type="entry name" value="Fungal_trans_2"/>
    <property type="match status" value="1"/>
</dbReference>
<dbReference type="Pfam" id="PF00172">
    <property type="entry name" value="Zn_clus"/>
    <property type="match status" value="1"/>
</dbReference>